<keyword evidence="2" id="KW-1185">Reference proteome</keyword>
<name>A0A8H7WB61_9HELO</name>
<dbReference type="Proteomes" id="UP000664132">
    <property type="component" value="Unassembled WGS sequence"/>
</dbReference>
<gene>
    <name evidence="1" type="ORF">IFR04_007011</name>
</gene>
<proteinExistence type="predicted"/>
<evidence type="ECO:0000313" key="1">
    <source>
        <dbReference type="EMBL" id="KAG4419879.1"/>
    </source>
</evidence>
<organism evidence="1 2">
    <name type="scientific">Cadophora malorum</name>
    <dbReference type="NCBI Taxonomy" id="108018"/>
    <lineage>
        <taxon>Eukaryota</taxon>
        <taxon>Fungi</taxon>
        <taxon>Dikarya</taxon>
        <taxon>Ascomycota</taxon>
        <taxon>Pezizomycotina</taxon>
        <taxon>Leotiomycetes</taxon>
        <taxon>Helotiales</taxon>
        <taxon>Ploettnerulaceae</taxon>
        <taxon>Cadophora</taxon>
    </lineage>
</organism>
<reference evidence="1" key="1">
    <citation type="submission" date="2021-02" db="EMBL/GenBank/DDBJ databases">
        <title>Genome sequence Cadophora malorum strain M34.</title>
        <authorList>
            <person name="Stefanovic E."/>
            <person name="Vu D."/>
            <person name="Scully C."/>
            <person name="Dijksterhuis J."/>
            <person name="Roader J."/>
            <person name="Houbraken J."/>
        </authorList>
    </citation>
    <scope>NUCLEOTIDE SEQUENCE</scope>
    <source>
        <strain evidence="1">M34</strain>
    </source>
</reference>
<dbReference type="AlphaFoldDB" id="A0A8H7WB61"/>
<dbReference type="EMBL" id="JAFJYH010000096">
    <property type="protein sequence ID" value="KAG4419879.1"/>
    <property type="molecule type" value="Genomic_DNA"/>
</dbReference>
<comment type="caution">
    <text evidence="1">The sequence shown here is derived from an EMBL/GenBank/DDBJ whole genome shotgun (WGS) entry which is preliminary data.</text>
</comment>
<evidence type="ECO:0000313" key="2">
    <source>
        <dbReference type="Proteomes" id="UP000664132"/>
    </source>
</evidence>
<accession>A0A8H7WB61</accession>
<sequence length="144" mass="15846">MVGSVGDFGRSRNDEATFQGGYKNFFQTGLPSARACEHINPTRGFSLYETKTRTSPASNRKGFEVEEFRRAIPNPWLGEELGLEVLLILTRVEEAGAVLPEELGFVAVVVVEVEIQNWSLARKKSGFRAGRVNLMSAIQVAALS</sequence>
<protein>
    <submittedName>
        <fullName evidence="1">Uncharacterized protein</fullName>
    </submittedName>
</protein>